<accession>A0AAN7BZP6</accession>
<name>A0AAN7BZP6_9PEZI</name>
<reference evidence="1" key="2">
    <citation type="submission" date="2023-05" db="EMBL/GenBank/DDBJ databases">
        <authorList>
            <consortium name="Lawrence Berkeley National Laboratory"/>
            <person name="Steindorff A."/>
            <person name="Hensen N."/>
            <person name="Bonometti L."/>
            <person name="Westerberg I."/>
            <person name="Brannstrom I.O."/>
            <person name="Guillou S."/>
            <person name="Cros-Aarteil S."/>
            <person name="Calhoun S."/>
            <person name="Haridas S."/>
            <person name="Kuo A."/>
            <person name="Mondo S."/>
            <person name="Pangilinan J."/>
            <person name="Riley R."/>
            <person name="Labutti K."/>
            <person name="Andreopoulos B."/>
            <person name="Lipzen A."/>
            <person name="Chen C."/>
            <person name="Yanf M."/>
            <person name="Daum C."/>
            <person name="Ng V."/>
            <person name="Clum A."/>
            <person name="Ohm R."/>
            <person name="Martin F."/>
            <person name="Silar P."/>
            <person name="Natvig D."/>
            <person name="Lalanne C."/>
            <person name="Gautier V."/>
            <person name="Ament-Velasquez S.L."/>
            <person name="Kruys A."/>
            <person name="Hutchinson M.I."/>
            <person name="Powell A.J."/>
            <person name="Barry K."/>
            <person name="Miller A.N."/>
            <person name="Grigoriev I.V."/>
            <person name="Debuchy R."/>
            <person name="Gladieux P."/>
            <person name="Thoren M.H."/>
            <person name="Johannesson H."/>
        </authorList>
    </citation>
    <scope>NUCLEOTIDE SEQUENCE</scope>
    <source>
        <strain evidence="1">CBS 990.96</strain>
    </source>
</reference>
<reference evidence="1" key="1">
    <citation type="journal article" date="2023" name="Mol. Phylogenet. Evol.">
        <title>Genome-scale phylogeny and comparative genomics of the fungal order Sordariales.</title>
        <authorList>
            <person name="Hensen N."/>
            <person name="Bonometti L."/>
            <person name="Westerberg I."/>
            <person name="Brannstrom I.O."/>
            <person name="Guillou S."/>
            <person name="Cros-Aarteil S."/>
            <person name="Calhoun S."/>
            <person name="Haridas S."/>
            <person name="Kuo A."/>
            <person name="Mondo S."/>
            <person name="Pangilinan J."/>
            <person name="Riley R."/>
            <person name="LaButti K."/>
            <person name="Andreopoulos B."/>
            <person name="Lipzen A."/>
            <person name="Chen C."/>
            <person name="Yan M."/>
            <person name="Daum C."/>
            <person name="Ng V."/>
            <person name="Clum A."/>
            <person name="Steindorff A."/>
            <person name="Ohm R.A."/>
            <person name="Martin F."/>
            <person name="Silar P."/>
            <person name="Natvig D.O."/>
            <person name="Lalanne C."/>
            <person name="Gautier V."/>
            <person name="Ament-Velasquez S.L."/>
            <person name="Kruys A."/>
            <person name="Hutchinson M.I."/>
            <person name="Powell A.J."/>
            <person name="Barry K."/>
            <person name="Miller A.N."/>
            <person name="Grigoriev I.V."/>
            <person name="Debuchy R."/>
            <person name="Gladieux P."/>
            <person name="Hiltunen Thoren M."/>
            <person name="Johannesson H."/>
        </authorList>
    </citation>
    <scope>NUCLEOTIDE SEQUENCE</scope>
    <source>
        <strain evidence="1">CBS 990.96</strain>
    </source>
</reference>
<comment type="caution">
    <text evidence="1">The sequence shown here is derived from an EMBL/GenBank/DDBJ whole genome shotgun (WGS) entry which is preliminary data.</text>
</comment>
<evidence type="ECO:0000313" key="2">
    <source>
        <dbReference type="Proteomes" id="UP001301958"/>
    </source>
</evidence>
<gene>
    <name evidence="1" type="ORF">QBC38DRAFT_514333</name>
</gene>
<dbReference type="Proteomes" id="UP001301958">
    <property type="component" value="Unassembled WGS sequence"/>
</dbReference>
<protein>
    <submittedName>
        <fullName evidence="1">Uncharacterized protein</fullName>
    </submittedName>
</protein>
<keyword evidence="2" id="KW-1185">Reference proteome</keyword>
<organism evidence="1 2">
    <name type="scientific">Podospora fimiseda</name>
    <dbReference type="NCBI Taxonomy" id="252190"/>
    <lineage>
        <taxon>Eukaryota</taxon>
        <taxon>Fungi</taxon>
        <taxon>Dikarya</taxon>
        <taxon>Ascomycota</taxon>
        <taxon>Pezizomycotina</taxon>
        <taxon>Sordariomycetes</taxon>
        <taxon>Sordariomycetidae</taxon>
        <taxon>Sordariales</taxon>
        <taxon>Podosporaceae</taxon>
        <taxon>Podospora</taxon>
    </lineage>
</organism>
<evidence type="ECO:0000313" key="1">
    <source>
        <dbReference type="EMBL" id="KAK4232629.1"/>
    </source>
</evidence>
<dbReference type="AlphaFoldDB" id="A0AAN7BZP6"/>
<sequence>MADDLSFTVELEYDPIKNAELGSSLSRIADPEKSEQPSRLEYPTAIQAGSEDAGGSYLSIIASTIQTFKPNHTLFVWKAYFHPGLGRRFQNAVITYKFSSPSASPLEIIAYAPRKSFGGCSSESRTASWTVEFPLIFTGGGLVEVGMKPSGANEKSKEVEHAFTITGTARGVPRRTTCVWTLEENSSTERGIPSEVEFAVVVRHDDLMGLIQCEVRASAKTGGGGGGLLLLLPGHYLRAKTAVEDCRRVIDPAVFVGKLREYDLGKEGEGVEGLLKGWTGEVEGAVLEFGGGVVRS</sequence>
<proteinExistence type="predicted"/>
<dbReference type="EMBL" id="MU865287">
    <property type="protein sequence ID" value="KAK4232629.1"/>
    <property type="molecule type" value="Genomic_DNA"/>
</dbReference>